<feature type="coiled-coil region" evidence="1">
    <location>
        <begin position="1"/>
        <end position="28"/>
    </location>
</feature>
<organism evidence="2 3">
    <name type="scientific">Trichostrongylus colubriformis</name>
    <name type="common">Black scour worm</name>
    <dbReference type="NCBI Taxonomy" id="6319"/>
    <lineage>
        <taxon>Eukaryota</taxon>
        <taxon>Metazoa</taxon>
        <taxon>Ecdysozoa</taxon>
        <taxon>Nematoda</taxon>
        <taxon>Chromadorea</taxon>
        <taxon>Rhabditida</taxon>
        <taxon>Rhabditina</taxon>
        <taxon>Rhabditomorpha</taxon>
        <taxon>Strongyloidea</taxon>
        <taxon>Trichostrongylidae</taxon>
        <taxon>Trichostrongylus</taxon>
    </lineage>
</organism>
<keyword evidence="3" id="KW-1185">Reference proteome</keyword>
<reference evidence="2 3" key="1">
    <citation type="submission" date="2019-10" db="EMBL/GenBank/DDBJ databases">
        <title>Assembly and Annotation for the nematode Trichostrongylus colubriformis.</title>
        <authorList>
            <person name="Martin J."/>
        </authorList>
    </citation>
    <scope>NUCLEOTIDE SEQUENCE [LARGE SCALE GENOMIC DNA]</scope>
    <source>
        <strain evidence="2">G859</strain>
        <tissue evidence="2">Whole worm</tissue>
    </source>
</reference>
<sequence>MKAQKTLLENLKALSRKAEMEVKQYSIR</sequence>
<keyword evidence="1" id="KW-0175">Coiled coil</keyword>
<dbReference type="Proteomes" id="UP001331761">
    <property type="component" value="Unassembled WGS sequence"/>
</dbReference>
<evidence type="ECO:0000313" key="2">
    <source>
        <dbReference type="EMBL" id="KAK5967048.1"/>
    </source>
</evidence>
<evidence type="ECO:0000256" key="1">
    <source>
        <dbReference type="SAM" id="Coils"/>
    </source>
</evidence>
<accession>A0AAN8F8L0</accession>
<protein>
    <submittedName>
        <fullName evidence="2">Uncharacterized protein</fullName>
    </submittedName>
</protein>
<dbReference type="AlphaFoldDB" id="A0AAN8F8L0"/>
<dbReference type="EMBL" id="WIXE01022849">
    <property type="protein sequence ID" value="KAK5967048.1"/>
    <property type="molecule type" value="Genomic_DNA"/>
</dbReference>
<comment type="caution">
    <text evidence="2">The sequence shown here is derived from an EMBL/GenBank/DDBJ whole genome shotgun (WGS) entry which is preliminary data.</text>
</comment>
<gene>
    <name evidence="2" type="ORF">GCK32_015552</name>
</gene>
<evidence type="ECO:0000313" key="3">
    <source>
        <dbReference type="Proteomes" id="UP001331761"/>
    </source>
</evidence>
<name>A0AAN8F8L0_TRICO</name>
<proteinExistence type="predicted"/>